<name>A0ABQ7JMK5_9FUNG</name>
<dbReference type="EMBL" id="JAAAIM010001204">
    <property type="protein sequence ID" value="KAG0281159.1"/>
    <property type="molecule type" value="Genomic_DNA"/>
</dbReference>
<gene>
    <name evidence="1" type="ORF">BGZ96_001270</name>
</gene>
<evidence type="ECO:0000313" key="2">
    <source>
        <dbReference type="Proteomes" id="UP001194696"/>
    </source>
</evidence>
<organism evidence="1 2">
    <name type="scientific">Linnemannia gamsii</name>
    <dbReference type="NCBI Taxonomy" id="64522"/>
    <lineage>
        <taxon>Eukaryota</taxon>
        <taxon>Fungi</taxon>
        <taxon>Fungi incertae sedis</taxon>
        <taxon>Mucoromycota</taxon>
        <taxon>Mortierellomycotina</taxon>
        <taxon>Mortierellomycetes</taxon>
        <taxon>Mortierellales</taxon>
        <taxon>Mortierellaceae</taxon>
        <taxon>Linnemannia</taxon>
    </lineage>
</organism>
<comment type="caution">
    <text evidence="1">The sequence shown here is derived from an EMBL/GenBank/DDBJ whole genome shotgun (WGS) entry which is preliminary data.</text>
</comment>
<keyword evidence="2" id="KW-1185">Reference proteome</keyword>
<sequence length="248" mass="27776">MGRKVDLLEINKEQLARNGHEMTELLDKVALPTMTFPPQALTSAAMFEDTDEVLPAKSREAFATVHLGFFDVLPDLGNEVPGDVSEIRQTLYRMALSRLHDGSDNTRYPNSDSNVPLKDAFVALSGIWNMFSMEANKAFNDHLTEGRRLCLRKELEVPDEAFASLIEPLVSMAEKGSDINDLIEKVYELQAISSEFRRSLDALKTIFKHAERPLHGKLKDPAEADAMSLWSSIFREQLPAKSSLALNL</sequence>
<reference evidence="1 2" key="1">
    <citation type="journal article" date="2020" name="Fungal Divers.">
        <title>Resolving the Mortierellaceae phylogeny through synthesis of multi-gene phylogenetics and phylogenomics.</title>
        <authorList>
            <person name="Vandepol N."/>
            <person name="Liber J."/>
            <person name="Desiro A."/>
            <person name="Na H."/>
            <person name="Kennedy M."/>
            <person name="Barry K."/>
            <person name="Grigoriev I.V."/>
            <person name="Miller A.N."/>
            <person name="O'Donnell K."/>
            <person name="Stajich J.E."/>
            <person name="Bonito G."/>
        </authorList>
    </citation>
    <scope>NUCLEOTIDE SEQUENCE [LARGE SCALE GENOMIC DNA]</scope>
    <source>
        <strain evidence="1 2">AD045</strain>
    </source>
</reference>
<evidence type="ECO:0000313" key="1">
    <source>
        <dbReference type="EMBL" id="KAG0281159.1"/>
    </source>
</evidence>
<feature type="non-terminal residue" evidence="1">
    <location>
        <position position="248"/>
    </location>
</feature>
<protein>
    <submittedName>
        <fullName evidence="1">Uncharacterized protein</fullName>
    </submittedName>
</protein>
<accession>A0ABQ7JMK5</accession>
<proteinExistence type="predicted"/>
<dbReference type="Proteomes" id="UP001194696">
    <property type="component" value="Unassembled WGS sequence"/>
</dbReference>